<sequence>MIRRLLHGSEMRRLSKRCEQQLSDFPVPDPFSLQALISNLEAARNCSIHLVPVRGMMTDLRTACGLRVCVGSKNFILYRPRPTPNQTQHTIFHELAHLWFDHGQDLSAAEEGYLVPIFQGLLAEHLGADVVIQARAHYASVEEREAELSACLIKHLIRRRSALGADLVSVMEASLSHPLAPLRTHRQP</sequence>
<accession>A0ABT5Z1L6</accession>
<dbReference type="RefSeq" id="WP_275816129.1">
    <property type="nucleotide sequence ID" value="NZ_BAAANM010000022.1"/>
</dbReference>
<gene>
    <name evidence="1" type="ORF">P2L57_18905</name>
</gene>
<proteinExistence type="predicted"/>
<dbReference type="EMBL" id="JARHTQ010000011">
    <property type="protein sequence ID" value="MDF2257711.1"/>
    <property type="molecule type" value="Genomic_DNA"/>
</dbReference>
<dbReference type="Proteomes" id="UP001220022">
    <property type="component" value="Unassembled WGS sequence"/>
</dbReference>
<evidence type="ECO:0000313" key="2">
    <source>
        <dbReference type="Proteomes" id="UP001220022"/>
    </source>
</evidence>
<evidence type="ECO:0000313" key="1">
    <source>
        <dbReference type="EMBL" id="MDF2257711.1"/>
    </source>
</evidence>
<protein>
    <submittedName>
        <fullName evidence="1">ImmA/IrrE family metallo-endopeptidase</fullName>
    </submittedName>
</protein>
<keyword evidence="2" id="KW-1185">Reference proteome</keyword>
<organism evidence="1 2">
    <name type="scientific">Streptantibioticus ferralitis</name>
    <dbReference type="NCBI Taxonomy" id="236510"/>
    <lineage>
        <taxon>Bacteria</taxon>
        <taxon>Bacillati</taxon>
        <taxon>Actinomycetota</taxon>
        <taxon>Actinomycetes</taxon>
        <taxon>Kitasatosporales</taxon>
        <taxon>Streptomycetaceae</taxon>
        <taxon>Streptantibioticus</taxon>
    </lineage>
</organism>
<comment type="caution">
    <text evidence="1">The sequence shown here is derived from an EMBL/GenBank/DDBJ whole genome shotgun (WGS) entry which is preliminary data.</text>
</comment>
<reference evidence="1 2" key="1">
    <citation type="submission" date="2023-03" db="EMBL/GenBank/DDBJ databases">
        <title>Draft genome sequence of type strain Streptomyces ferralitis JCM 14344.</title>
        <authorList>
            <person name="Klaysubun C."/>
            <person name="Duangmal K."/>
        </authorList>
    </citation>
    <scope>NUCLEOTIDE SEQUENCE [LARGE SCALE GENOMIC DNA]</scope>
    <source>
        <strain evidence="1 2">JCM 14344</strain>
    </source>
</reference>
<name>A0ABT5Z1L6_9ACTN</name>